<name>A0A940XMV8_9ACTN</name>
<comment type="caution">
    <text evidence="6">The sequence shown here is derived from an EMBL/GenBank/DDBJ whole genome shotgun (WGS) entry which is preliminary data.</text>
</comment>
<dbReference type="InterPro" id="IPR009057">
    <property type="entry name" value="Homeodomain-like_sf"/>
</dbReference>
<keyword evidence="7" id="KW-1185">Reference proteome</keyword>
<dbReference type="AlphaFoldDB" id="A0A940XMV8"/>
<dbReference type="Gene3D" id="1.10.10.60">
    <property type="entry name" value="Homeodomain-like"/>
    <property type="match status" value="1"/>
</dbReference>
<keyword evidence="3" id="KW-0804">Transcription</keyword>
<dbReference type="PANTHER" id="PTHR46796:SF6">
    <property type="entry name" value="ARAC SUBFAMILY"/>
    <property type="match status" value="1"/>
</dbReference>
<accession>A0A940XMV8</accession>
<dbReference type="PANTHER" id="PTHR46796">
    <property type="entry name" value="HTH-TYPE TRANSCRIPTIONAL ACTIVATOR RHAS-RELATED"/>
    <property type="match status" value="1"/>
</dbReference>
<keyword evidence="2" id="KW-0238">DNA-binding</keyword>
<protein>
    <submittedName>
        <fullName evidence="6">Helix-turn-helix domain-containing protein</fullName>
    </submittedName>
</protein>
<organism evidence="6 7">
    <name type="scientific">Streptomyces liliiviolaceus</name>
    <dbReference type="NCBI Taxonomy" id="2823109"/>
    <lineage>
        <taxon>Bacteria</taxon>
        <taxon>Bacillati</taxon>
        <taxon>Actinomycetota</taxon>
        <taxon>Actinomycetes</taxon>
        <taxon>Kitasatosporales</taxon>
        <taxon>Streptomycetaceae</taxon>
        <taxon>Streptomyces</taxon>
    </lineage>
</organism>
<evidence type="ECO:0000259" key="5">
    <source>
        <dbReference type="PROSITE" id="PS01124"/>
    </source>
</evidence>
<dbReference type="InterPro" id="IPR018060">
    <property type="entry name" value="HTH_AraC"/>
</dbReference>
<evidence type="ECO:0000313" key="7">
    <source>
        <dbReference type="Proteomes" id="UP000677413"/>
    </source>
</evidence>
<dbReference type="Pfam" id="PF12833">
    <property type="entry name" value="HTH_18"/>
    <property type="match status" value="1"/>
</dbReference>
<dbReference type="SUPFAM" id="SSF46689">
    <property type="entry name" value="Homeodomain-like"/>
    <property type="match status" value="1"/>
</dbReference>
<dbReference type="PROSITE" id="PS01124">
    <property type="entry name" value="HTH_ARAC_FAMILY_2"/>
    <property type="match status" value="1"/>
</dbReference>
<evidence type="ECO:0000313" key="6">
    <source>
        <dbReference type="EMBL" id="MBQ0848884.1"/>
    </source>
</evidence>
<gene>
    <name evidence="6" type="ORF">J8N05_11775</name>
</gene>
<dbReference type="EMBL" id="JAGPYQ010000001">
    <property type="protein sequence ID" value="MBQ0848884.1"/>
    <property type="molecule type" value="Genomic_DNA"/>
</dbReference>
<dbReference type="RefSeq" id="WP_210882436.1">
    <property type="nucleotide sequence ID" value="NZ_JAGPYQ010000001.1"/>
</dbReference>
<dbReference type="GO" id="GO:0043565">
    <property type="term" value="F:sequence-specific DNA binding"/>
    <property type="evidence" value="ECO:0007669"/>
    <property type="project" value="InterPro"/>
</dbReference>
<feature type="domain" description="HTH araC/xylS-type" evidence="5">
    <location>
        <begin position="196"/>
        <end position="294"/>
    </location>
</feature>
<evidence type="ECO:0000256" key="2">
    <source>
        <dbReference type="ARBA" id="ARBA00023125"/>
    </source>
</evidence>
<dbReference type="InterPro" id="IPR035418">
    <property type="entry name" value="AraC-bd_2"/>
</dbReference>
<sequence length="323" mass="35092">MIGNLESFQDELAASGFPPLVNKLAGAGFRGGITTRDLGPLRLVSLDTPESACVGRERDAVDGENLAVKVMARGRTRIEQGRGDAELGPTDLVLLDPTRSLRFESTAAAHVTVLVPRRELRIRPAQIDRLIGVRIDGSHGPGALVSVLARESARSAAEFREAEALRSAAAVVELIAVALEARLGDEQPAPDEWLRSRIAGYIETRLADPGLSPPGIAAAHHMSVRRLHKLFEDQPLTVAALIRRRRLERCRAELTGGGRTVTAVAARWGFPDPTHFSKLFKATYGYNARALVTGNRARTTRTRTAGPEKDGGERDRHQQEEKS</sequence>
<dbReference type="InterPro" id="IPR050204">
    <property type="entry name" value="AraC_XylS_family_regulators"/>
</dbReference>
<dbReference type="SMART" id="SM00342">
    <property type="entry name" value="HTH_ARAC"/>
    <property type="match status" value="1"/>
</dbReference>
<feature type="region of interest" description="Disordered" evidence="4">
    <location>
        <begin position="295"/>
        <end position="323"/>
    </location>
</feature>
<dbReference type="Pfam" id="PF14525">
    <property type="entry name" value="AraC_binding_2"/>
    <property type="match status" value="1"/>
</dbReference>
<keyword evidence="1" id="KW-0805">Transcription regulation</keyword>
<proteinExistence type="predicted"/>
<dbReference type="Proteomes" id="UP000677413">
    <property type="component" value="Unassembled WGS sequence"/>
</dbReference>
<reference evidence="6 7" key="1">
    <citation type="submission" date="2021-04" db="EMBL/GenBank/DDBJ databases">
        <authorList>
            <person name="Tang X."/>
            <person name="Zhou X."/>
            <person name="Chen X."/>
            <person name="Cernava T."/>
            <person name="Zhang C."/>
        </authorList>
    </citation>
    <scope>NUCLEOTIDE SEQUENCE [LARGE SCALE GENOMIC DNA]</scope>
    <source>
        <strain evidence="6 7">BH-SS-21</strain>
    </source>
</reference>
<evidence type="ECO:0000256" key="4">
    <source>
        <dbReference type="SAM" id="MobiDB-lite"/>
    </source>
</evidence>
<dbReference type="GO" id="GO:0003700">
    <property type="term" value="F:DNA-binding transcription factor activity"/>
    <property type="evidence" value="ECO:0007669"/>
    <property type="project" value="InterPro"/>
</dbReference>
<evidence type="ECO:0000256" key="1">
    <source>
        <dbReference type="ARBA" id="ARBA00023015"/>
    </source>
</evidence>
<evidence type="ECO:0000256" key="3">
    <source>
        <dbReference type="ARBA" id="ARBA00023163"/>
    </source>
</evidence>
<feature type="compositionally biased region" description="Basic and acidic residues" evidence="4">
    <location>
        <begin position="306"/>
        <end position="323"/>
    </location>
</feature>